<feature type="domain" description="Enolpyruvate transferase" evidence="21">
    <location>
        <begin position="414"/>
        <end position="890"/>
    </location>
</feature>
<keyword evidence="6 19" id="KW-0808">Transferase</keyword>
<dbReference type="GO" id="GO:0009073">
    <property type="term" value="P:aromatic amino acid family biosynthetic process"/>
    <property type="evidence" value="ECO:0007669"/>
    <property type="project" value="UniProtKB-KW"/>
</dbReference>
<dbReference type="InterPro" id="IPR031322">
    <property type="entry name" value="Shikimate/glucono_kinase"/>
</dbReference>
<dbReference type="UniPathway" id="UPA00053">
    <property type="reaction ID" value="UER00085"/>
</dbReference>
<evidence type="ECO:0000256" key="8">
    <source>
        <dbReference type="ARBA" id="ARBA00022741"/>
    </source>
</evidence>
<dbReference type="GO" id="GO:0008652">
    <property type="term" value="P:amino acid biosynthetic process"/>
    <property type="evidence" value="ECO:0007669"/>
    <property type="project" value="UniProtKB-KW"/>
</dbReference>
<keyword evidence="11" id="KW-0067">ATP-binding</keyword>
<comment type="catalytic activity">
    <reaction evidence="18 19">
        <text>shikimate + ATP = 3-phosphoshikimate + ADP + H(+)</text>
        <dbReference type="Rhea" id="RHEA:13121"/>
        <dbReference type="ChEBI" id="CHEBI:15378"/>
        <dbReference type="ChEBI" id="CHEBI:30616"/>
        <dbReference type="ChEBI" id="CHEBI:36208"/>
        <dbReference type="ChEBI" id="CHEBI:145989"/>
        <dbReference type="ChEBI" id="CHEBI:456216"/>
        <dbReference type="EC" id="2.7.1.71"/>
    </reaction>
</comment>
<comment type="pathway">
    <text evidence="2 19">Metabolic intermediate biosynthesis; chorismate biosynthesis; chorismate from D-erythrose 4-phosphate and phosphoenolpyruvate: step 5/7.</text>
</comment>
<dbReference type="CDD" id="cd08195">
    <property type="entry name" value="DHQS"/>
    <property type="match status" value="1"/>
</dbReference>
<evidence type="ECO:0000256" key="15">
    <source>
        <dbReference type="ARBA" id="ARBA00023239"/>
    </source>
</evidence>
<dbReference type="CDD" id="cd00464">
    <property type="entry name" value="SK"/>
    <property type="match status" value="1"/>
</dbReference>
<dbReference type="GO" id="GO:0004765">
    <property type="term" value="F:shikimate kinase activity"/>
    <property type="evidence" value="ECO:0007669"/>
    <property type="project" value="UniProtKB-EC"/>
</dbReference>
<keyword evidence="7 19" id="KW-0479">Metal-binding</keyword>
<dbReference type="InterPro" id="IPR030960">
    <property type="entry name" value="DHQS/DOIS_N"/>
</dbReference>
<evidence type="ECO:0000313" key="26">
    <source>
        <dbReference type="Proteomes" id="UP000572268"/>
    </source>
</evidence>
<dbReference type="GO" id="GO:0009423">
    <property type="term" value="P:chorismate biosynthetic process"/>
    <property type="evidence" value="ECO:0007669"/>
    <property type="project" value="UniProtKB-UniPathway"/>
</dbReference>
<dbReference type="GO" id="GO:0003866">
    <property type="term" value="F:3-phosphoshikimate 1-carboxyvinyltransferase activity"/>
    <property type="evidence" value="ECO:0007669"/>
    <property type="project" value="UniProtKB-EC"/>
</dbReference>
<comment type="similarity">
    <text evidence="19">In the N-terminal section; belongs to the dehydroquinate synthase family.</text>
</comment>
<comment type="subcellular location">
    <subcellularLocation>
        <location evidence="19">Cytoplasm</location>
    </subcellularLocation>
</comment>
<evidence type="ECO:0000256" key="10">
    <source>
        <dbReference type="ARBA" id="ARBA00022833"/>
    </source>
</evidence>
<dbReference type="PIRSF" id="PIRSF000514">
    <property type="entry name" value="Pentafunct_AroM"/>
    <property type="match status" value="1"/>
</dbReference>
<comment type="similarity">
    <text evidence="19">In the 4th section; belongs to the type-I 3-dehydroquinase family.</text>
</comment>
<keyword evidence="15 19" id="KW-0456">Lyase</keyword>
<dbReference type="GO" id="GO:0005524">
    <property type="term" value="F:ATP binding"/>
    <property type="evidence" value="ECO:0007669"/>
    <property type="project" value="UniProtKB-KW"/>
</dbReference>
<dbReference type="SUPFAM" id="SSF51569">
    <property type="entry name" value="Aldolase"/>
    <property type="match status" value="1"/>
</dbReference>
<reference evidence="25 26" key="1">
    <citation type="submission" date="2020-04" db="EMBL/GenBank/DDBJ databases">
        <title>Perkinsus olseni comparative genomics.</title>
        <authorList>
            <person name="Bogema D.R."/>
        </authorList>
    </citation>
    <scope>NUCLEOTIDE SEQUENCE [LARGE SCALE GENOMIC DNA]</scope>
    <source>
        <strain evidence="25">ATCC PRA-31</strain>
    </source>
</reference>
<dbReference type="NCBIfam" id="TIGR01356">
    <property type="entry name" value="aroA"/>
    <property type="match status" value="1"/>
</dbReference>
<dbReference type="EC" id="2.5.1.19" evidence="19"/>
<dbReference type="Gene3D" id="3.20.20.70">
    <property type="entry name" value="Aldolase class I"/>
    <property type="match status" value="1"/>
</dbReference>
<keyword evidence="20" id="KW-0812">Transmembrane</keyword>
<dbReference type="HAMAP" id="MF_00109">
    <property type="entry name" value="Shikimate_kinase"/>
    <property type="match status" value="1"/>
</dbReference>
<comment type="catalytic activity">
    <reaction evidence="19">
        <text>7-phospho-2-dehydro-3-deoxy-D-arabino-heptonate = 3-dehydroquinate + phosphate</text>
        <dbReference type="Rhea" id="RHEA:21968"/>
        <dbReference type="ChEBI" id="CHEBI:32364"/>
        <dbReference type="ChEBI" id="CHEBI:43474"/>
        <dbReference type="ChEBI" id="CHEBI:58394"/>
        <dbReference type="EC" id="4.2.3.4"/>
    </reaction>
</comment>
<dbReference type="InterPro" id="IPR036291">
    <property type="entry name" value="NAD(P)-bd_dom_sf"/>
</dbReference>
<comment type="pathway">
    <text evidence="19">Metabolic intermediate biosynthesis; chorismate biosynthesis; chorismate from D-erythrose 4-phosphate and phosphoenolpyruvate: step 2/7.</text>
</comment>
<dbReference type="SUPFAM" id="SSF52540">
    <property type="entry name" value="P-loop containing nucleoside triphosphate hydrolases"/>
    <property type="match status" value="1"/>
</dbReference>
<dbReference type="Pfam" id="PF08501">
    <property type="entry name" value="Shikimate_dh_N"/>
    <property type="match status" value="1"/>
</dbReference>
<dbReference type="InterPro" id="IPR000623">
    <property type="entry name" value="Shikimate_kinase/TSH1"/>
</dbReference>
<accession>A0A7J6LTJ3</accession>
<dbReference type="Gene3D" id="3.40.50.10860">
    <property type="entry name" value="Leucine Dehydrogenase, chain A, domain 1"/>
    <property type="match status" value="1"/>
</dbReference>
<dbReference type="Gene3D" id="3.40.50.1970">
    <property type="match status" value="1"/>
</dbReference>
<dbReference type="EMBL" id="JABANN010000314">
    <property type="protein sequence ID" value="KAF4662638.1"/>
    <property type="molecule type" value="Genomic_DNA"/>
</dbReference>
<dbReference type="PANTHER" id="PTHR21090:SF5">
    <property type="entry name" value="PENTAFUNCTIONAL AROM POLYPEPTIDE"/>
    <property type="match status" value="1"/>
</dbReference>
<keyword evidence="8" id="KW-0547">Nucleotide-binding</keyword>
<dbReference type="GO" id="GO:0046872">
    <property type="term" value="F:metal ion binding"/>
    <property type="evidence" value="ECO:0007669"/>
    <property type="project" value="UniProtKB-KW"/>
</dbReference>
<gene>
    <name evidence="25" type="ORF">FOL46_005211</name>
</gene>
<sequence length="1625" mass="174438">MSSSSVVASIRNGVPLRTVKVSTKGGTYDVVVGRDICTSTIFANLVEEVCTDPKQRVTKFFIFVDSNLLGLNSGLVTSVEVALASIVGGDKVSLYCVPSGEASKCRDQKVEIEDWLSQNGADRRAVLVALGGGVIGDLIGFVAASYYRGIRFIQVPTTVLSMVDSSVGGKTAVDTGYGKNLIGAFWQPILVVADIAVLDTLPIRQTRSGIAEIIKAGMCSRADLFAELESTLSSKGVEGLIQDTERLRDMIVAGIDYKRSVVEEDERDTGIRNELNWGHTVGHAIEGMGVTGLHHGECVSIGMVYEAMALRARGQLSNIAVQRLEKVLKCCDLPTFLPPGAAANQQELMRRMKRDKKNRGGAIHVVNVKEIGRCEGDSRTVAVPERILQRVLSSAVTIDPSALKSGQKLGPPGGVVELPGSKSISNRALVLAALAEKPQGKCRVLNLTPSEDIRVMLAALAKLGVDVKYLAEGPDSGLNVELKCPEGALALRPDASSASVTTVWAENAGTVARFITPVLAYLVATSKDPSAAVVVDGNERMRVRPVRDLVDCIQRAFEGVKVEYQGNTEGCLPLRITKSRKRSVPDASEGQASSGFPCGTVELSSKVSSQFVSGMLLVSSLARGGEAAKEGFTLLLEDTHGGKAVSQPYIDMTCRVMEAFGVKALPLTDAQGRLSYKVAAGQKLVAPSSYMVEADASAASYPLAIAAATGSEVTVNLPYQSPGSQPLQGDSLFVSRILQPMGCKIERSKDGWTTVTGPPAGKLNAIGSVDMSDLTDSFLTAAVLMALAEGESSITNVANQWVKECDRIAAMAQNINLCFHSKVAEERPDGLVIRGGSPVAGFQPVTTESHDDHRVAMSMAVLATRFPAGSIRISQPRCVEKTFSDFWDVLELQLGIPVSGVTDVEQGSCGDGDVTMGAVERQRDFSPRKVFLIGMRNCGKTTIGRELATDMNWRFLDMDAELEQRLGMALTEFVKQQGWKEFRKAELQLLHSILEDDDSQCIVSCGGGIVELPQAVSILAQQRYVVWLKMDEDDVVAANTGPDGKPAYGEPVERVYGRRRDKFAEASSYEIHLPRRPAAVDLLPGHVASCRSMAVSLLQAWLKRVDLLGNDGRPPLPGKYSTFTCLTLPSYDVVKGRDADLEGTSAVEVRLDLLKDPADSVRQLQYASIAAGELPIIATLRSASEGGKFDESDERYWDLIQQVSRSCSVSYVDIEISRCSESFFPAPVPGVGYLASEHFLRPPTGGRLEVCRAFDEVLQPWWSAVGKVVFTASTESDANLVSAVQAEKLRQIAKPSIGLCMGPCGTISRVTNPFWTPVRHPAMKAAAPGQLSLKELRTLREASHIGTTAAEKQKKKFFVLGSPVAKSPSPALHNHIFKTLGLPHEYSRLDTSSLDDVLSLMAQDDFGGASITIPLKEKVFHAVSGGAHGRVSELALSAQAVNTIVKHDDGSLSFHNTDTLALAESIRTKAALASTCLVVGTGGAARGACAAAELLGMEKLFVWGRDSTKAAKLAQDFVNGQVCPTDPGTGSFDVIIGCVPAGDAQVWPQWWFSKDTLILEMAYIPQKTPLTRTAGELGCRNIVYGLEILVLQGIEQSMLWTGMPREAFGNDVYGPVVQFYAQTSR</sequence>
<evidence type="ECO:0000256" key="6">
    <source>
        <dbReference type="ARBA" id="ARBA00022679"/>
    </source>
</evidence>
<evidence type="ECO:0000256" key="7">
    <source>
        <dbReference type="ARBA" id="ARBA00022723"/>
    </source>
</evidence>
<dbReference type="InterPro" id="IPR001381">
    <property type="entry name" value="DHquinase_I"/>
</dbReference>
<comment type="similarity">
    <text evidence="19">In the C-terminal section; belongs to the shikimate dehydrogenase family.</text>
</comment>
<dbReference type="PANTHER" id="PTHR21090">
    <property type="entry name" value="AROM/DEHYDROQUINATE SYNTHASE"/>
    <property type="match status" value="1"/>
</dbReference>
<evidence type="ECO:0000259" key="22">
    <source>
        <dbReference type="Pfam" id="PF01761"/>
    </source>
</evidence>
<protein>
    <recommendedName>
        <fullName evidence="19">Pentafunctional AROM polypeptide</fullName>
    </recommendedName>
    <domain>
        <recommendedName>
            <fullName evidence="19">3-dehydroquinate synthase</fullName>
            <shortName evidence="19">DHQS</shortName>
            <ecNumber evidence="19">4.2.3.4</ecNumber>
        </recommendedName>
    </domain>
    <domain>
        <recommendedName>
            <fullName evidence="19">3-phosphoshikimate 1-carboxyvinyltransferase</fullName>
            <ecNumber evidence="19">2.5.1.19</ecNumber>
        </recommendedName>
    </domain>
    <domain>
        <recommendedName>
            <fullName evidence="19">Shikimate kinase</fullName>
            <shortName evidence="19">SK</shortName>
            <ecNumber evidence="19">2.7.1.71</ecNumber>
        </recommendedName>
    </domain>
    <domain>
        <recommendedName>
            <fullName evidence="19">3-dehydroquinate dehydratase</fullName>
            <shortName evidence="19">3-dehydroquinase</shortName>
            <ecNumber evidence="19">4.2.1.10</ecNumber>
        </recommendedName>
    </domain>
    <domain>
        <recommendedName>
            <fullName evidence="19">Shikimate dehydrogenase</fullName>
            <ecNumber evidence="19">1.1.1.25</ecNumber>
        </recommendedName>
    </domain>
</protein>
<dbReference type="GO" id="GO:0004764">
    <property type="term" value="F:shikimate 3-dehydrogenase (NADP+) activity"/>
    <property type="evidence" value="ECO:0007669"/>
    <property type="project" value="UniProtKB-EC"/>
</dbReference>
<evidence type="ECO:0000256" key="4">
    <source>
        <dbReference type="ARBA" id="ARBA00022490"/>
    </source>
</evidence>
<evidence type="ECO:0000256" key="13">
    <source>
        <dbReference type="ARBA" id="ARBA00023002"/>
    </source>
</evidence>
<dbReference type="Proteomes" id="UP000572268">
    <property type="component" value="Unassembled WGS sequence"/>
</dbReference>
<keyword evidence="14 19" id="KW-0057">Aromatic amino acid biosynthesis</keyword>
<evidence type="ECO:0000313" key="25">
    <source>
        <dbReference type="EMBL" id="KAF4662638.1"/>
    </source>
</evidence>
<dbReference type="Pfam" id="PF24621">
    <property type="entry name" value="DHQS_C"/>
    <property type="match status" value="1"/>
</dbReference>
<dbReference type="Pfam" id="PF01761">
    <property type="entry name" value="DHQ_synthase"/>
    <property type="match status" value="1"/>
</dbReference>
<evidence type="ECO:0000256" key="19">
    <source>
        <dbReference type="PIRNR" id="PIRNR000514"/>
    </source>
</evidence>
<evidence type="ECO:0000256" key="12">
    <source>
        <dbReference type="ARBA" id="ARBA00022857"/>
    </source>
</evidence>
<evidence type="ECO:0000256" key="16">
    <source>
        <dbReference type="ARBA" id="ARBA00023268"/>
    </source>
</evidence>
<dbReference type="InterPro" id="IPR036968">
    <property type="entry name" value="Enolpyruvate_Tfrase_sf"/>
</dbReference>
<dbReference type="InterPro" id="IPR013792">
    <property type="entry name" value="RNA3'P_cycl/enolpyr_Trfase_a/b"/>
</dbReference>
<keyword evidence="13 19" id="KW-0560">Oxidoreductase</keyword>
<feature type="domain" description="3-dehydroquinate synthase N-terminal" evidence="22">
    <location>
        <begin position="96"/>
        <end position="207"/>
    </location>
</feature>
<dbReference type="Gene3D" id="3.65.10.10">
    <property type="entry name" value="Enolpyruvate transferase domain"/>
    <property type="match status" value="2"/>
</dbReference>
<evidence type="ECO:0000256" key="5">
    <source>
        <dbReference type="ARBA" id="ARBA00022605"/>
    </source>
</evidence>
<comment type="cofactor">
    <cofactor evidence="19">
        <name>Zn(2+)</name>
        <dbReference type="ChEBI" id="CHEBI:29105"/>
    </cofactor>
    <text evidence="19">Binds 2 Zn(2+) ions per subunit.</text>
</comment>
<proteinExistence type="inferred from homology"/>
<dbReference type="InterPro" id="IPR001986">
    <property type="entry name" value="Enolpyruvate_Tfrase_dom"/>
</dbReference>
<evidence type="ECO:0000256" key="11">
    <source>
        <dbReference type="ARBA" id="ARBA00022840"/>
    </source>
</evidence>
<dbReference type="CDD" id="cd00502">
    <property type="entry name" value="DHQase_I"/>
    <property type="match status" value="1"/>
</dbReference>
<dbReference type="GO" id="GO:0003855">
    <property type="term" value="F:3-dehydroquinate dehydratase activity"/>
    <property type="evidence" value="ECO:0007669"/>
    <property type="project" value="UniProtKB-EC"/>
</dbReference>
<keyword evidence="20" id="KW-1133">Transmembrane helix</keyword>
<comment type="subunit">
    <text evidence="19">Homodimer.</text>
</comment>
<evidence type="ECO:0000256" key="2">
    <source>
        <dbReference type="ARBA" id="ARBA00004842"/>
    </source>
</evidence>
<dbReference type="InterPro" id="IPR016037">
    <property type="entry name" value="DHQ_synth_AroB"/>
</dbReference>
<dbReference type="PRINTS" id="PR01100">
    <property type="entry name" value="SHIKIMTKNASE"/>
</dbReference>
<dbReference type="NCBIfam" id="TIGR01357">
    <property type="entry name" value="aroB"/>
    <property type="match status" value="1"/>
</dbReference>
<dbReference type="Gene3D" id="3.40.50.720">
    <property type="entry name" value="NAD(P)-binding Rossmann-like Domain"/>
    <property type="match status" value="1"/>
</dbReference>
<comment type="similarity">
    <text evidence="19">In the 2nd section; belongs to the EPSP synthase family.</text>
</comment>
<dbReference type="SUPFAM" id="SSF51735">
    <property type="entry name" value="NAD(P)-binding Rossmann-fold domains"/>
    <property type="match status" value="1"/>
</dbReference>
<keyword evidence="5 19" id="KW-0028">Amino-acid biosynthesis</keyword>
<dbReference type="CDD" id="cd01556">
    <property type="entry name" value="EPSP_synthase"/>
    <property type="match status" value="1"/>
</dbReference>
<dbReference type="InterPro" id="IPR056179">
    <property type="entry name" value="DHQS_C"/>
</dbReference>
<comment type="function">
    <text evidence="19">The AROM polypeptide catalyzes 5 consecutive enzymatic reactions in prechorismate polyaromatic amino acid biosynthesis.</text>
</comment>
<dbReference type="InterPro" id="IPR027417">
    <property type="entry name" value="P-loop_NTPase"/>
</dbReference>
<evidence type="ECO:0000256" key="9">
    <source>
        <dbReference type="ARBA" id="ARBA00022777"/>
    </source>
</evidence>
<dbReference type="SUPFAM" id="SSF56796">
    <property type="entry name" value="Dehydroquinate synthase-like"/>
    <property type="match status" value="1"/>
</dbReference>
<dbReference type="FunFam" id="3.40.50.1970:FF:000007">
    <property type="entry name" value="Pentafunctional AROM polypeptide"/>
    <property type="match status" value="1"/>
</dbReference>
<dbReference type="InterPro" id="IPR023000">
    <property type="entry name" value="Shikimate_kinase_CS"/>
</dbReference>
<comment type="pathway">
    <text evidence="19">Metabolic intermediate biosynthesis; chorismate biosynthesis; chorismate from D-erythrose 4-phosphate and phosphoenolpyruvate: step 3/7.</text>
</comment>
<keyword evidence="12" id="KW-0521">NADP</keyword>
<evidence type="ECO:0000256" key="17">
    <source>
        <dbReference type="ARBA" id="ARBA00044633"/>
    </source>
</evidence>
<keyword evidence="20" id="KW-0472">Membrane</keyword>
<keyword evidence="9 19" id="KW-0418">Kinase</keyword>
<dbReference type="SUPFAM" id="SSF53223">
    <property type="entry name" value="Aminoacid dehydrogenase-like, N-terminal domain"/>
    <property type="match status" value="1"/>
</dbReference>
<evidence type="ECO:0000259" key="24">
    <source>
        <dbReference type="Pfam" id="PF24621"/>
    </source>
</evidence>
<keyword evidence="10 19" id="KW-0862">Zinc</keyword>
<comment type="catalytic activity">
    <reaction evidence="19">
        <text>shikimate + NADP(+) = 3-dehydroshikimate + NADPH + H(+)</text>
        <dbReference type="Rhea" id="RHEA:17737"/>
        <dbReference type="ChEBI" id="CHEBI:15378"/>
        <dbReference type="ChEBI" id="CHEBI:16630"/>
        <dbReference type="ChEBI" id="CHEBI:36208"/>
        <dbReference type="ChEBI" id="CHEBI:57783"/>
        <dbReference type="ChEBI" id="CHEBI:58349"/>
        <dbReference type="EC" id="1.1.1.25"/>
    </reaction>
</comment>
<feature type="transmembrane region" description="Helical" evidence="20">
    <location>
        <begin position="125"/>
        <end position="147"/>
    </location>
</feature>
<name>A0A7J6LTJ3_PEROL</name>
<comment type="caution">
    <text evidence="25">The sequence shown here is derived from an EMBL/GenBank/DDBJ whole genome shotgun (WGS) entry which is preliminary data.</text>
</comment>
<dbReference type="EC" id="4.2.1.10" evidence="19"/>
<dbReference type="InterPro" id="IPR006264">
    <property type="entry name" value="EPSP_synthase"/>
</dbReference>
<dbReference type="InterPro" id="IPR046346">
    <property type="entry name" value="Aminoacid_DH-like_N_sf"/>
</dbReference>
<dbReference type="GO" id="GO:0005737">
    <property type="term" value="C:cytoplasm"/>
    <property type="evidence" value="ECO:0007669"/>
    <property type="project" value="UniProtKB-SubCell"/>
</dbReference>
<dbReference type="EC" id="2.7.1.71" evidence="19"/>
<evidence type="ECO:0000256" key="1">
    <source>
        <dbReference type="ARBA" id="ARBA00004811"/>
    </source>
</evidence>
<comment type="pathway">
    <text evidence="1 19">Metabolic intermediate biosynthesis; chorismate biosynthesis; chorismate from D-erythrose 4-phosphate and phosphoenolpyruvate: step 6/7.</text>
</comment>
<dbReference type="Gene3D" id="3.40.50.300">
    <property type="entry name" value="P-loop containing nucleotide triphosphate hydrolases"/>
    <property type="match status" value="1"/>
</dbReference>
<dbReference type="InterPro" id="IPR013708">
    <property type="entry name" value="Shikimate_DH-bd_N"/>
</dbReference>
<dbReference type="InterPro" id="IPR013785">
    <property type="entry name" value="Aldolase_TIM"/>
</dbReference>
<evidence type="ECO:0000256" key="18">
    <source>
        <dbReference type="ARBA" id="ARBA00048567"/>
    </source>
</evidence>
<evidence type="ECO:0000256" key="14">
    <source>
        <dbReference type="ARBA" id="ARBA00023141"/>
    </source>
</evidence>
<feature type="domain" description="Shikimate dehydrogenase substrate binding N-terminal" evidence="23">
    <location>
        <begin position="1359"/>
        <end position="1444"/>
    </location>
</feature>
<feature type="domain" description="3-dehydroquinate synthase C-terminal" evidence="24">
    <location>
        <begin position="209"/>
        <end position="358"/>
    </location>
</feature>
<dbReference type="PROSITE" id="PS01128">
    <property type="entry name" value="SHIKIMATE_KINASE"/>
    <property type="match status" value="1"/>
</dbReference>
<comment type="catalytic activity">
    <reaction evidence="17">
        <text>3-phosphoshikimate + phosphoenolpyruvate = 5-O-(1-carboxyvinyl)-3-phosphoshikimate + phosphate</text>
        <dbReference type="Rhea" id="RHEA:21256"/>
        <dbReference type="ChEBI" id="CHEBI:43474"/>
        <dbReference type="ChEBI" id="CHEBI:57701"/>
        <dbReference type="ChEBI" id="CHEBI:58702"/>
        <dbReference type="ChEBI" id="CHEBI:145989"/>
        <dbReference type="EC" id="2.5.1.19"/>
    </reaction>
    <physiologicalReaction direction="left-to-right" evidence="17">
        <dbReference type="Rhea" id="RHEA:21257"/>
    </physiologicalReaction>
</comment>
<comment type="catalytic activity">
    <reaction evidence="19">
        <text>3-dehydroquinate = 3-dehydroshikimate + H2O</text>
        <dbReference type="Rhea" id="RHEA:21096"/>
        <dbReference type="ChEBI" id="CHEBI:15377"/>
        <dbReference type="ChEBI" id="CHEBI:16630"/>
        <dbReference type="ChEBI" id="CHEBI:32364"/>
        <dbReference type="EC" id="4.2.1.10"/>
    </reaction>
</comment>
<dbReference type="Pfam" id="PF01202">
    <property type="entry name" value="SKI"/>
    <property type="match status" value="1"/>
</dbReference>
<dbReference type="EC" id="1.1.1.25" evidence="19"/>
<evidence type="ECO:0000256" key="3">
    <source>
        <dbReference type="ARBA" id="ARBA00009948"/>
    </source>
</evidence>
<evidence type="ECO:0000256" key="20">
    <source>
        <dbReference type="SAM" id="Phobius"/>
    </source>
</evidence>
<dbReference type="Gene3D" id="1.20.1090.10">
    <property type="entry name" value="Dehydroquinate synthase-like - alpha domain"/>
    <property type="match status" value="1"/>
</dbReference>
<dbReference type="Pfam" id="PF00275">
    <property type="entry name" value="EPSP_synthase"/>
    <property type="match status" value="1"/>
</dbReference>
<keyword evidence="16" id="KW-0511">Multifunctional enzyme</keyword>
<keyword evidence="4 19" id="KW-0963">Cytoplasm</keyword>
<dbReference type="SUPFAM" id="SSF55205">
    <property type="entry name" value="EPT/RTPC-like"/>
    <property type="match status" value="1"/>
</dbReference>
<dbReference type="HAMAP" id="MF_00210">
    <property type="entry name" value="EPSP_synth"/>
    <property type="match status" value="1"/>
</dbReference>
<evidence type="ECO:0000259" key="23">
    <source>
        <dbReference type="Pfam" id="PF08501"/>
    </source>
</evidence>
<evidence type="ECO:0000259" key="21">
    <source>
        <dbReference type="Pfam" id="PF00275"/>
    </source>
</evidence>
<comment type="pathway">
    <text evidence="19">Metabolic intermediate biosynthesis; chorismate biosynthesis; chorismate from D-erythrose 4-phosphate and phosphoenolpyruvate: step 4/7.</text>
</comment>
<dbReference type="InterPro" id="IPR008289">
    <property type="entry name" value="Pentafunct_AroM"/>
</dbReference>
<organism evidence="25 26">
    <name type="scientific">Perkinsus olseni</name>
    <name type="common">Perkinsus atlanticus</name>
    <dbReference type="NCBI Taxonomy" id="32597"/>
    <lineage>
        <taxon>Eukaryota</taxon>
        <taxon>Sar</taxon>
        <taxon>Alveolata</taxon>
        <taxon>Perkinsozoa</taxon>
        <taxon>Perkinsea</taxon>
        <taxon>Perkinsida</taxon>
        <taxon>Perkinsidae</taxon>
        <taxon>Perkinsus</taxon>
    </lineage>
</organism>
<dbReference type="Pfam" id="PF01487">
    <property type="entry name" value="DHquinase_I"/>
    <property type="match status" value="1"/>
</dbReference>
<comment type="similarity">
    <text evidence="3">Belongs to the EPSP synthase family.</text>
</comment>
<dbReference type="GO" id="GO:0003856">
    <property type="term" value="F:3-dehydroquinate synthase activity"/>
    <property type="evidence" value="ECO:0007669"/>
    <property type="project" value="UniProtKB-EC"/>
</dbReference>
<dbReference type="EC" id="4.2.3.4" evidence="19"/>
<comment type="similarity">
    <text evidence="19">In the 3rd section; belongs to the shikimate kinase family.</text>
</comment>